<dbReference type="AlphaFoldDB" id="A0A098LL42"/>
<evidence type="ECO:0000259" key="9">
    <source>
        <dbReference type="Pfam" id="PF02018"/>
    </source>
</evidence>
<dbReference type="EMBL" id="BBLT01000011">
    <property type="protein sequence ID" value="GAL87117.1"/>
    <property type="molecule type" value="Genomic_DNA"/>
</dbReference>
<comment type="similarity">
    <text evidence="2">Belongs to the glycosyl hydrolase 8 (cellulase D) family.</text>
</comment>
<comment type="caution">
    <text evidence="11">The sequence shown here is derived from an EMBL/GenBank/DDBJ whole genome shotgun (WGS) entry which is preliminary data.</text>
</comment>
<dbReference type="InterPro" id="IPR003305">
    <property type="entry name" value="CenC_carb-bd"/>
</dbReference>
<dbReference type="GO" id="GO:0030245">
    <property type="term" value="P:cellulose catabolic process"/>
    <property type="evidence" value="ECO:0007669"/>
    <property type="project" value="UniProtKB-KW"/>
</dbReference>
<name>A0A098LL42_9BACT</name>
<evidence type="ECO:0000313" key="11">
    <source>
        <dbReference type="EMBL" id="GAL87117.1"/>
    </source>
</evidence>
<dbReference type="Pfam" id="PF02018">
    <property type="entry name" value="CBM_4_9"/>
    <property type="match status" value="1"/>
</dbReference>
<evidence type="ECO:0000256" key="3">
    <source>
        <dbReference type="ARBA" id="ARBA00012601"/>
    </source>
</evidence>
<reference evidence="11 12" key="1">
    <citation type="submission" date="2014-09" db="EMBL/GenBank/DDBJ databases">
        <title>Sporocytophaga myxococcoides PG-01 genome sequencing.</title>
        <authorList>
            <person name="Liu L."/>
            <person name="Gao P.J."/>
            <person name="Chen G.J."/>
            <person name="Wang L.S."/>
        </authorList>
    </citation>
    <scope>NUCLEOTIDE SEQUENCE [LARGE SCALE GENOMIC DNA]</scope>
    <source>
        <strain evidence="11 12">PG-01</strain>
    </source>
</reference>
<dbReference type="eggNOG" id="COG3693">
    <property type="taxonomic scope" value="Bacteria"/>
</dbReference>
<dbReference type="STRING" id="153721.MYP_4347"/>
<dbReference type="SUPFAM" id="SSF49785">
    <property type="entry name" value="Galactose-binding domain-like"/>
    <property type="match status" value="1"/>
</dbReference>
<keyword evidence="8" id="KW-0732">Signal</keyword>
<keyword evidence="7" id="KW-0119">Carbohydrate metabolism</keyword>
<dbReference type="Pfam" id="PF18962">
    <property type="entry name" value="Por_Secre_tail"/>
    <property type="match status" value="1"/>
</dbReference>
<keyword evidence="5" id="KW-0136">Cellulose degradation</keyword>
<dbReference type="SUPFAM" id="SSF48208">
    <property type="entry name" value="Six-hairpin glycosidases"/>
    <property type="match status" value="1"/>
</dbReference>
<dbReference type="Proteomes" id="UP000030185">
    <property type="component" value="Unassembled WGS sequence"/>
</dbReference>
<evidence type="ECO:0000256" key="5">
    <source>
        <dbReference type="ARBA" id="ARBA00023001"/>
    </source>
</evidence>
<dbReference type="GO" id="GO:0008810">
    <property type="term" value="F:cellulase activity"/>
    <property type="evidence" value="ECO:0007669"/>
    <property type="project" value="UniProtKB-EC"/>
</dbReference>
<dbReference type="Pfam" id="PF01270">
    <property type="entry name" value="Glyco_hydro_8"/>
    <property type="match status" value="1"/>
</dbReference>
<dbReference type="InterPro" id="IPR008979">
    <property type="entry name" value="Galactose-bd-like_sf"/>
</dbReference>
<keyword evidence="7" id="KW-0624">Polysaccharide degradation</keyword>
<keyword evidence="12" id="KW-1185">Reference proteome</keyword>
<feature type="domain" description="CBM-cenC" evidence="9">
    <location>
        <begin position="21"/>
        <end position="154"/>
    </location>
</feature>
<dbReference type="InterPro" id="IPR002037">
    <property type="entry name" value="Glyco_hydro_8"/>
</dbReference>
<evidence type="ECO:0000256" key="6">
    <source>
        <dbReference type="ARBA" id="ARBA00023295"/>
    </source>
</evidence>
<feature type="domain" description="Secretion system C-terminal sorting" evidence="10">
    <location>
        <begin position="584"/>
        <end position="655"/>
    </location>
</feature>
<dbReference type="InterPro" id="IPR012341">
    <property type="entry name" value="6hp_glycosidase-like_sf"/>
</dbReference>
<dbReference type="Gene3D" id="2.60.120.260">
    <property type="entry name" value="Galactose-binding domain-like"/>
    <property type="match status" value="1"/>
</dbReference>
<evidence type="ECO:0000256" key="8">
    <source>
        <dbReference type="SAM" id="SignalP"/>
    </source>
</evidence>
<dbReference type="PRINTS" id="PR00735">
    <property type="entry name" value="GLHYDRLASE8"/>
</dbReference>
<sequence length="656" mass="73254">MKHIYLFSLLFLLSLNGIKAANIFSNPGFESGQDWWGSQVTDGSATVDYNSSDAHSGNYSAHFNVLTPGDNNWNIQLNTPSNWAAEKGAKYIISFYAKADKDVSIHLAAQDGPPFYNYRTGSNYTLNSDWKLIEMVYTSDAEGEGALRFNIFVGASAANYYFDDFNLEIIPEVELGTPVPPTQGAYYTDLYRNMFKEMGKSETAIDNKVEAAFQQLFYGSSTSEALYFETGSDMAYIDAISSKDIRSEGMSYGMMIAVQLDKKEEFDKLWKFAKTYMQHKTGPRAGYFAWQVDASTFEILDPNSASDGEEYFATALFFAAHRWGNGEGIFNYEAEAQQLLSDMINLETRNGGVVNQLTNMFNKTNKQVVFVPEGGNADFTDPSYHLPAFYKLWSLWASTDNQFWADAADSSKLFLLKAMHPNTGLVTDYMTFDGQPYTVSWNSNAGNFAYDSWRVISNIAMDAHWFGNSWHSAQVDKLLTFFNSYGSNYNALYHQDGTPTENTHAASGLYAMNGAGTLASNNAIAWDFVDKLYNQAVPTGEYRYYDGLLHILALLHASGKFKIWKPETVTSNVNALSSTVKLMIYPNPSPSGKINLSSDIVQEGSFEIRDISGRTLHSGIMENGKAEVSVTTLKEGIYFVNIKDAKNIFTEKVIIK</sequence>
<evidence type="ECO:0000256" key="1">
    <source>
        <dbReference type="ARBA" id="ARBA00000966"/>
    </source>
</evidence>
<dbReference type="OrthoDB" id="9803461at2"/>
<evidence type="ECO:0000259" key="10">
    <source>
        <dbReference type="Pfam" id="PF18962"/>
    </source>
</evidence>
<dbReference type="InterPro" id="IPR008928">
    <property type="entry name" value="6-hairpin_glycosidase_sf"/>
</dbReference>
<keyword evidence="6" id="KW-0326">Glycosidase</keyword>
<feature type="signal peptide" evidence="8">
    <location>
        <begin position="1"/>
        <end position="20"/>
    </location>
</feature>
<accession>A0A098LL42</accession>
<feature type="chain" id="PRO_5001937585" description="cellulase" evidence="8">
    <location>
        <begin position="21"/>
        <end position="656"/>
    </location>
</feature>
<dbReference type="EC" id="3.2.1.4" evidence="3"/>
<evidence type="ECO:0000256" key="7">
    <source>
        <dbReference type="ARBA" id="ARBA00023326"/>
    </source>
</evidence>
<dbReference type="NCBIfam" id="TIGR04183">
    <property type="entry name" value="Por_Secre_tail"/>
    <property type="match status" value="1"/>
</dbReference>
<keyword evidence="4 11" id="KW-0378">Hydrolase</keyword>
<protein>
    <recommendedName>
        <fullName evidence="3">cellulase</fullName>
        <ecNumber evidence="3">3.2.1.4</ecNumber>
    </recommendedName>
</protein>
<evidence type="ECO:0000256" key="2">
    <source>
        <dbReference type="ARBA" id="ARBA00009209"/>
    </source>
</evidence>
<evidence type="ECO:0000313" key="12">
    <source>
        <dbReference type="Proteomes" id="UP000030185"/>
    </source>
</evidence>
<dbReference type="eggNOG" id="COG3405">
    <property type="taxonomic scope" value="Bacteria"/>
</dbReference>
<proteinExistence type="inferred from homology"/>
<dbReference type="InterPro" id="IPR026444">
    <property type="entry name" value="Secre_tail"/>
</dbReference>
<organism evidence="11 12">
    <name type="scientific">Sporocytophaga myxococcoides</name>
    <dbReference type="NCBI Taxonomy" id="153721"/>
    <lineage>
        <taxon>Bacteria</taxon>
        <taxon>Pseudomonadati</taxon>
        <taxon>Bacteroidota</taxon>
        <taxon>Cytophagia</taxon>
        <taxon>Cytophagales</taxon>
        <taxon>Cytophagaceae</taxon>
        <taxon>Sporocytophaga</taxon>
    </lineage>
</organism>
<evidence type="ECO:0000256" key="4">
    <source>
        <dbReference type="ARBA" id="ARBA00022801"/>
    </source>
</evidence>
<dbReference type="RefSeq" id="WP_052430412.1">
    <property type="nucleotide sequence ID" value="NZ_BBLT01000011.1"/>
</dbReference>
<dbReference type="Gene3D" id="1.50.10.10">
    <property type="match status" value="1"/>
</dbReference>
<comment type="catalytic activity">
    <reaction evidence="1">
        <text>Endohydrolysis of (1-&gt;4)-beta-D-glucosidic linkages in cellulose, lichenin and cereal beta-D-glucans.</text>
        <dbReference type="EC" id="3.2.1.4"/>
    </reaction>
</comment>
<gene>
    <name evidence="11" type="ORF">MYP_4347</name>
</gene>